<evidence type="ECO:0000259" key="1">
    <source>
        <dbReference type="SMART" id="SM00563"/>
    </source>
</evidence>
<dbReference type="InterPro" id="IPR002123">
    <property type="entry name" value="Plipid/glycerol_acylTrfase"/>
</dbReference>
<gene>
    <name evidence="2" type="ORF">D0Y96_07790</name>
</gene>
<evidence type="ECO:0000313" key="2">
    <source>
        <dbReference type="EMBL" id="RFU16656.1"/>
    </source>
</evidence>
<protein>
    <recommendedName>
        <fullName evidence="1">Phospholipid/glycerol acyltransferase domain-containing protein</fullName>
    </recommendedName>
</protein>
<dbReference type="SUPFAM" id="SSF69593">
    <property type="entry name" value="Glycerol-3-phosphate (1)-acyltransferase"/>
    <property type="match status" value="1"/>
</dbReference>
<keyword evidence="3" id="KW-1185">Reference proteome</keyword>
<dbReference type="AlphaFoldDB" id="A0A372IP31"/>
<sequence length="283" mass="32120">METRPRPIPAQHAEVPPPSPFLLALYYVAVRFRLGWNFRSLRIANPDRFPADNQPVIVFMNHPSWWDPAVGLLIHHRFHPGGSFYAPIDETALARVPYLRRLGFFPIRTGSISGTRRFFIDARSVLSRPGAILWVTPEGEFTDPRERPIRLRRGLAKLLSTLRLQNSEPLETGRQSIGPLTLLPMALEYPFWDGIRPDILASFGEPIHIEDGKAIHIDEWHQILTQALTSAQNDLAEMVVNRQAGRFHVLFFGPPGPGAFLRLLRGLLPLFRRTSLPKTKGQP</sequence>
<dbReference type="CDD" id="cd06551">
    <property type="entry name" value="LPLAT"/>
    <property type="match status" value="1"/>
</dbReference>
<organism evidence="2 3">
    <name type="scientific">Paracidobacterium acidisoli</name>
    <dbReference type="NCBI Taxonomy" id="2303751"/>
    <lineage>
        <taxon>Bacteria</taxon>
        <taxon>Pseudomonadati</taxon>
        <taxon>Acidobacteriota</taxon>
        <taxon>Terriglobia</taxon>
        <taxon>Terriglobales</taxon>
        <taxon>Acidobacteriaceae</taxon>
        <taxon>Paracidobacterium</taxon>
    </lineage>
</organism>
<comment type="caution">
    <text evidence="2">The sequence shown here is derived from an EMBL/GenBank/DDBJ whole genome shotgun (WGS) entry which is preliminary data.</text>
</comment>
<feature type="domain" description="Phospholipid/glycerol acyltransferase" evidence="1">
    <location>
        <begin position="56"/>
        <end position="190"/>
    </location>
</feature>
<dbReference type="EMBL" id="QVQT01000003">
    <property type="protein sequence ID" value="RFU16656.1"/>
    <property type="molecule type" value="Genomic_DNA"/>
</dbReference>
<name>A0A372IP31_9BACT</name>
<dbReference type="Proteomes" id="UP000264702">
    <property type="component" value="Unassembled WGS sequence"/>
</dbReference>
<dbReference type="GO" id="GO:0016746">
    <property type="term" value="F:acyltransferase activity"/>
    <property type="evidence" value="ECO:0007669"/>
    <property type="project" value="InterPro"/>
</dbReference>
<dbReference type="RefSeq" id="WP_117298825.1">
    <property type="nucleotide sequence ID" value="NZ_QVQT02000003.1"/>
</dbReference>
<dbReference type="OrthoDB" id="152799at2"/>
<accession>A0A372IP31</accession>
<reference evidence="2 3" key="1">
    <citation type="submission" date="2018-08" db="EMBL/GenBank/DDBJ databases">
        <title>Acidipila sp. 4G-K13, an acidobacterium isolated from forest soil.</title>
        <authorList>
            <person name="Gao Z.-H."/>
            <person name="Qiu L.-H."/>
        </authorList>
    </citation>
    <scope>NUCLEOTIDE SEQUENCE [LARGE SCALE GENOMIC DNA]</scope>
    <source>
        <strain evidence="2 3">4G-K13</strain>
    </source>
</reference>
<proteinExistence type="predicted"/>
<dbReference type="Pfam" id="PF01553">
    <property type="entry name" value="Acyltransferase"/>
    <property type="match status" value="1"/>
</dbReference>
<dbReference type="SMART" id="SM00563">
    <property type="entry name" value="PlsC"/>
    <property type="match status" value="1"/>
</dbReference>
<evidence type="ECO:0000313" key="3">
    <source>
        <dbReference type="Proteomes" id="UP000264702"/>
    </source>
</evidence>